<keyword evidence="5" id="KW-1185">Reference proteome</keyword>
<evidence type="ECO:0000313" key="5">
    <source>
        <dbReference type="Proteomes" id="UP000051952"/>
    </source>
</evidence>
<evidence type="ECO:0000259" key="3">
    <source>
        <dbReference type="SMART" id="SM00423"/>
    </source>
</evidence>
<feature type="domain" description="PSI" evidence="3">
    <location>
        <begin position="193"/>
        <end position="243"/>
    </location>
</feature>
<sequence>MFRNAPELCVLCFALVILSASNTHKHITFCKTKMPSCVLIVFLLVATGGLAQSPFPWDCRKNGVNCDVCLGYADCGWCSYSGRCESGNATGSDSGCLAPYWTWSASNCPATPRPTSDTCRSNGDCTSCTLAESCGWCTYSGRCELGNATGSFDGCTAPYWDWASTECPASNDSTPVPTPSSTSSPWTPAPPVVCHSYTSCADCAGVVSCGWCNYTGTCESGSPEGSFSGCVDPYWSWYTNVCPAPSPPSPPIPTVGGCGSAQDCLSCTGLGGCGWCSFNQACEPGNMTASAEGCDGIFWSWMYNECPASGSSSQH</sequence>
<feature type="domain" description="PSI" evidence="3">
    <location>
        <begin position="118"/>
        <end position="168"/>
    </location>
</feature>
<organism evidence="4 5">
    <name type="scientific">Bodo saltans</name>
    <name type="common">Flagellated protozoan</name>
    <dbReference type="NCBI Taxonomy" id="75058"/>
    <lineage>
        <taxon>Eukaryota</taxon>
        <taxon>Discoba</taxon>
        <taxon>Euglenozoa</taxon>
        <taxon>Kinetoplastea</taxon>
        <taxon>Metakinetoplastina</taxon>
        <taxon>Eubodonida</taxon>
        <taxon>Bodonidae</taxon>
        <taxon>Bodo</taxon>
    </lineage>
</organism>
<feature type="domain" description="PSI" evidence="3">
    <location>
        <begin position="257"/>
        <end position="307"/>
    </location>
</feature>
<reference evidence="5" key="1">
    <citation type="submission" date="2015-09" db="EMBL/GenBank/DDBJ databases">
        <authorList>
            <consortium name="Pathogen Informatics"/>
        </authorList>
    </citation>
    <scope>NUCLEOTIDE SEQUENCE [LARGE SCALE GENOMIC DNA]</scope>
    <source>
        <strain evidence="5">Lake Konstanz</strain>
    </source>
</reference>
<dbReference type="Proteomes" id="UP000051952">
    <property type="component" value="Unassembled WGS sequence"/>
</dbReference>
<proteinExistence type="predicted"/>
<dbReference type="SMART" id="SM00423">
    <property type="entry name" value="PSI"/>
    <property type="match status" value="4"/>
</dbReference>
<keyword evidence="1" id="KW-0325">Glycoprotein</keyword>
<protein>
    <recommendedName>
        <fullName evidence="3">PSI domain-containing protein</fullName>
    </recommendedName>
</protein>
<evidence type="ECO:0000256" key="1">
    <source>
        <dbReference type="ARBA" id="ARBA00023180"/>
    </source>
</evidence>
<feature type="signal peptide" evidence="2">
    <location>
        <begin position="1"/>
        <end position="20"/>
    </location>
</feature>
<dbReference type="EMBL" id="CYKH01000206">
    <property type="protein sequence ID" value="CUE87126.1"/>
    <property type="molecule type" value="Genomic_DNA"/>
</dbReference>
<dbReference type="VEuPathDB" id="TriTrypDB:BSAL_56915"/>
<dbReference type="OrthoDB" id="5427091at2759"/>
<gene>
    <name evidence="4" type="ORF">BSAL_56915</name>
</gene>
<dbReference type="OMA" id="SEAQWCW"/>
<evidence type="ECO:0000313" key="4">
    <source>
        <dbReference type="EMBL" id="CUE87126.1"/>
    </source>
</evidence>
<feature type="domain" description="PSI" evidence="3">
    <location>
        <begin position="58"/>
        <end position="109"/>
    </location>
</feature>
<accession>A0A0S4INJ8</accession>
<keyword evidence="2" id="KW-0732">Signal</keyword>
<dbReference type="InterPro" id="IPR016201">
    <property type="entry name" value="PSI"/>
</dbReference>
<name>A0A0S4INJ8_BODSA</name>
<dbReference type="AlphaFoldDB" id="A0A0S4INJ8"/>
<evidence type="ECO:0000256" key="2">
    <source>
        <dbReference type="SAM" id="SignalP"/>
    </source>
</evidence>
<feature type="chain" id="PRO_5006621365" description="PSI domain-containing protein" evidence="2">
    <location>
        <begin position="21"/>
        <end position="315"/>
    </location>
</feature>